<evidence type="ECO:0000313" key="2">
    <source>
        <dbReference type="Proteomes" id="UP000289555"/>
    </source>
</evidence>
<accession>A0ABM7GJ14</accession>
<sequence>MLAAYQQLSAYIRHTITEDQHSIWMAQREGRAKNGIDHTEPAIIKMLIMARRAAERDMVFGEAIAELKLVPVSISYEYDPCDVQKPRSYTISIPRAATPKVSLRIFAPLSPALPVPKGACGCILARR</sequence>
<name>A0ABM7GJ14_9GAMM</name>
<gene>
    <name evidence="1" type="ORF">HORIV_30680</name>
</gene>
<dbReference type="Proteomes" id="UP000289555">
    <property type="component" value="Chromosome"/>
</dbReference>
<evidence type="ECO:0000313" key="1">
    <source>
        <dbReference type="EMBL" id="BBI50647.1"/>
    </source>
</evidence>
<keyword evidence="2" id="KW-1185">Reference proteome</keyword>
<protein>
    <submittedName>
        <fullName evidence="1">Uncharacterized protein</fullName>
    </submittedName>
</protein>
<proteinExistence type="predicted"/>
<reference evidence="2" key="1">
    <citation type="journal article" date="2019" name="Microbiol. Resour. Announc.">
        <title>Complete Genome Sequence of Halomonas olivaria, a Moderately Halophilic Bacterium Isolated from Olive Processing Effluents, Obtained by Nanopore Sequencing.</title>
        <authorList>
            <person name="Nagata S."/>
            <person name="Ii K.M."/>
            <person name="Tsukimi T."/>
            <person name="Miura M.C."/>
            <person name="Galipon J."/>
            <person name="Arakawa K."/>
        </authorList>
    </citation>
    <scope>NUCLEOTIDE SEQUENCE [LARGE SCALE GENOMIC DNA]</scope>
    <source>
        <strain evidence="2">TYRC17</strain>
    </source>
</reference>
<organism evidence="1 2">
    <name type="scientific">Vreelandella olivaria</name>
    <dbReference type="NCBI Taxonomy" id="390919"/>
    <lineage>
        <taxon>Bacteria</taxon>
        <taxon>Pseudomonadati</taxon>
        <taxon>Pseudomonadota</taxon>
        <taxon>Gammaproteobacteria</taxon>
        <taxon>Oceanospirillales</taxon>
        <taxon>Halomonadaceae</taxon>
        <taxon>Vreelandella</taxon>
    </lineage>
</organism>
<dbReference type="EMBL" id="AP019416">
    <property type="protein sequence ID" value="BBI50647.1"/>
    <property type="molecule type" value="Genomic_DNA"/>
</dbReference>